<dbReference type="InterPro" id="IPR026002">
    <property type="entry name" value="ATC_hydrolase-like"/>
</dbReference>
<evidence type="ECO:0000313" key="2">
    <source>
        <dbReference type="Proteomes" id="UP000014411"/>
    </source>
</evidence>
<dbReference type="GO" id="GO:0016787">
    <property type="term" value="F:hydrolase activity"/>
    <property type="evidence" value="ECO:0007669"/>
    <property type="project" value="UniProtKB-KW"/>
</dbReference>
<dbReference type="Pfam" id="PF14196">
    <property type="entry name" value="ATC_hydrolase"/>
    <property type="match status" value="1"/>
</dbReference>
<sequence>MTKSVDNTKDSELGILERRTIEAEIIAPIYEEMVAAFGEDAAVGIVDRAIRTAAISSAQSFASREKSGTSLRSFAELQSLWTKDDALVVDILNSTETKFDYDVHRCRYAETYKAMGLAKIGHLLSCNRDAVFCQGYDPRIRLQRTQTIMEGASHCDFRYSMDSSSQAERTASSE</sequence>
<dbReference type="Proteomes" id="UP000014411">
    <property type="component" value="Unassembled WGS sequence"/>
</dbReference>
<dbReference type="AlphaFoldDB" id="S3H6L6"/>
<accession>S3H6L6</accession>
<dbReference type="EMBL" id="AEYE02000036">
    <property type="protein sequence ID" value="EPE94349.1"/>
    <property type="molecule type" value="Genomic_DNA"/>
</dbReference>
<keyword evidence="1" id="KW-0378">Hydrolase</keyword>
<keyword evidence="2" id="KW-1185">Reference proteome</keyword>
<dbReference type="RefSeq" id="WP_016558239.1">
    <property type="nucleotide sequence ID" value="NZ_AEYE02000036.1"/>
</dbReference>
<geneLocation type="plasmid" evidence="1">
    <name>pRg502b</name>
</geneLocation>
<comment type="caution">
    <text evidence="1">The sequence shown here is derived from an EMBL/GenBank/DDBJ whole genome shotgun (WGS) entry which is preliminary data.</text>
</comment>
<gene>
    <name evidence="1" type="ORF">RGCCGE502_31717</name>
</gene>
<proteinExistence type="predicted"/>
<reference evidence="1 2" key="1">
    <citation type="journal article" date="2012" name="J. Bacteriol.">
        <title>Genome sequence of Rhizobium grahamii CCGE502, a broad-host-range symbiont with low nodulation competitiveness in Phaseolus vulgaris.</title>
        <authorList>
            <person name="Althabegoiti M.J."/>
            <person name="Lozano L."/>
            <person name="Torres-Tejerizo G."/>
            <person name="Ormeno-Orrillo E."/>
            <person name="Rogel M.A."/>
            <person name="Gonzalez V."/>
            <person name="Martinez-Romero E."/>
        </authorList>
    </citation>
    <scope>NUCLEOTIDE SEQUENCE [LARGE SCALE GENOMIC DNA]</scope>
    <source>
        <strain evidence="1 2">CCGE 502</strain>
        <plasmid evidence="1">pRg502b</plasmid>
    </source>
</reference>
<evidence type="ECO:0000313" key="1">
    <source>
        <dbReference type="EMBL" id="EPE94349.1"/>
    </source>
</evidence>
<keyword evidence="1" id="KW-0614">Plasmid</keyword>
<dbReference type="HOGENOM" id="CLU_136139_0_0_5"/>
<organism evidence="1 2">
    <name type="scientific">Rhizobium grahamii CCGE 502</name>
    <dbReference type="NCBI Taxonomy" id="990285"/>
    <lineage>
        <taxon>Bacteria</taxon>
        <taxon>Pseudomonadati</taxon>
        <taxon>Pseudomonadota</taxon>
        <taxon>Alphaproteobacteria</taxon>
        <taxon>Hyphomicrobiales</taxon>
        <taxon>Rhizobiaceae</taxon>
        <taxon>Rhizobium/Agrobacterium group</taxon>
        <taxon>Rhizobium</taxon>
    </lineage>
</organism>
<name>S3H6L6_9HYPH</name>
<protein>
    <submittedName>
        <fullName evidence="1">ATC hydrolase</fullName>
    </submittedName>
</protein>